<dbReference type="PROSITE" id="PS00678">
    <property type="entry name" value="WD_REPEATS_1"/>
    <property type="match status" value="1"/>
</dbReference>
<protein>
    <submittedName>
        <fullName evidence="6">WD_REPEATS_REGION domain-containing protein</fullName>
    </submittedName>
</protein>
<dbReference type="InterPro" id="IPR036322">
    <property type="entry name" value="WD40_repeat_dom_sf"/>
</dbReference>
<evidence type="ECO:0000313" key="4">
    <source>
        <dbReference type="EMBL" id="VDP81636.1"/>
    </source>
</evidence>
<dbReference type="PROSITE" id="PS50082">
    <property type="entry name" value="WD_REPEATS_2"/>
    <property type="match status" value="3"/>
</dbReference>
<dbReference type="PROSITE" id="PS50294">
    <property type="entry name" value="WD_REPEATS_REGION"/>
    <property type="match status" value="2"/>
</dbReference>
<feature type="repeat" description="WD" evidence="3">
    <location>
        <begin position="1"/>
        <end position="40"/>
    </location>
</feature>
<name>A0A183AL02_9TREM</name>
<proteinExistence type="predicted"/>
<dbReference type="WBParaSite" id="ECPE_0000765301-mRNA-1">
    <property type="protein sequence ID" value="ECPE_0000765301-mRNA-1"/>
    <property type="gene ID" value="ECPE_0000765301"/>
</dbReference>
<dbReference type="InterPro" id="IPR015943">
    <property type="entry name" value="WD40/YVTN_repeat-like_dom_sf"/>
</dbReference>
<gene>
    <name evidence="4" type="ORF">ECPE_LOCUS7637</name>
</gene>
<evidence type="ECO:0000313" key="6">
    <source>
        <dbReference type="WBParaSite" id="ECPE_0000765301-mRNA-1"/>
    </source>
</evidence>
<evidence type="ECO:0000313" key="5">
    <source>
        <dbReference type="Proteomes" id="UP000272942"/>
    </source>
</evidence>
<evidence type="ECO:0000256" key="2">
    <source>
        <dbReference type="ARBA" id="ARBA00022737"/>
    </source>
</evidence>
<dbReference type="InterPro" id="IPR019775">
    <property type="entry name" value="WD40_repeat_CS"/>
</dbReference>
<dbReference type="PANTHER" id="PTHR19857">
    <property type="entry name" value="MITOCHONDRIAL DIVISION PROTEIN 1-RELATED"/>
    <property type="match status" value="1"/>
</dbReference>
<dbReference type="Proteomes" id="UP000272942">
    <property type="component" value="Unassembled WGS sequence"/>
</dbReference>
<accession>A0A183AL02</accession>
<reference evidence="4 5" key="2">
    <citation type="submission" date="2018-11" db="EMBL/GenBank/DDBJ databases">
        <authorList>
            <consortium name="Pathogen Informatics"/>
        </authorList>
    </citation>
    <scope>NUCLEOTIDE SEQUENCE [LARGE SCALE GENOMIC DNA]</scope>
    <source>
        <strain evidence="4 5">Egypt</strain>
    </source>
</reference>
<reference evidence="6" key="1">
    <citation type="submission" date="2016-06" db="UniProtKB">
        <authorList>
            <consortium name="WormBaseParasite"/>
        </authorList>
    </citation>
    <scope>IDENTIFICATION</scope>
</reference>
<dbReference type="Gene3D" id="2.130.10.10">
    <property type="entry name" value="YVTN repeat-like/Quinoprotein amine dehydrogenase"/>
    <property type="match status" value="1"/>
</dbReference>
<dbReference type="SMART" id="SM00320">
    <property type="entry name" value="WD40"/>
    <property type="match status" value="6"/>
</dbReference>
<keyword evidence="1 3" id="KW-0853">WD repeat</keyword>
<dbReference type="Pfam" id="PF00400">
    <property type="entry name" value="WD40"/>
    <property type="match status" value="3"/>
</dbReference>
<evidence type="ECO:0000256" key="1">
    <source>
        <dbReference type="ARBA" id="ARBA00022574"/>
    </source>
</evidence>
<dbReference type="OrthoDB" id="10261640at2759"/>
<dbReference type="EMBL" id="UZAN01044869">
    <property type="protein sequence ID" value="VDP81636.1"/>
    <property type="molecule type" value="Genomic_DNA"/>
</dbReference>
<sequence>MSSESVFCLAFDPTGTLLVSGGQDHVAIVWNVETKQIVFKTEGHQDSVTQVAFSPDGAYLATGDMAGGIRVWLKPTEISSSSTTQWALLMSETVGDLLWLRWWQPVPSAGQKKEVTSICTSPRPAVLTAGDEDGLVAVWSVVPPNPRTSQVTAPKVKYLAGSGFSATAGLFYLPFIQSDRPKLVVLYRDTVLRLWDLKTEEVLTSVRLVTTNQTDQSEEEAEQIENKDEGSVFCLAQPHPGTESVQPQSDLVVVGGMNCLWLAVIKADKQTASFSSKCLPPIELEDCGSVETVDFSWTHSFFAFGTVSGVIGIVDTTPMRVRQKWTYSGFTDEENEGAGITALLWSQTAPILFTSTSDGAVVSWPGLSGSLELGGSSGIASGPSPLHVWLGHQAMILDLAITTGSDNTTASTIKLPEQARARQLPSEKLIASASDDATVRIYSPINKNDCTCDQVVLPEYRRRRLGITGRSSRPVSSTETRQGLYAFLKHVDQFRPKYDEERVVTPTQAYAETARFGGLNVLPP</sequence>
<feature type="repeat" description="WD" evidence="3">
    <location>
        <begin position="108"/>
        <end position="141"/>
    </location>
</feature>
<dbReference type="InterPro" id="IPR051179">
    <property type="entry name" value="WD_repeat_multifunction"/>
</dbReference>
<organism evidence="6">
    <name type="scientific">Echinostoma caproni</name>
    <dbReference type="NCBI Taxonomy" id="27848"/>
    <lineage>
        <taxon>Eukaryota</taxon>
        <taxon>Metazoa</taxon>
        <taxon>Spiralia</taxon>
        <taxon>Lophotrochozoa</taxon>
        <taxon>Platyhelminthes</taxon>
        <taxon>Trematoda</taxon>
        <taxon>Digenea</taxon>
        <taxon>Plagiorchiida</taxon>
        <taxon>Echinostomata</taxon>
        <taxon>Echinostomatoidea</taxon>
        <taxon>Echinostomatidae</taxon>
        <taxon>Echinostoma</taxon>
    </lineage>
</organism>
<evidence type="ECO:0000256" key="3">
    <source>
        <dbReference type="PROSITE-ProRule" id="PRU00221"/>
    </source>
</evidence>
<dbReference type="SUPFAM" id="SSF50978">
    <property type="entry name" value="WD40 repeat-like"/>
    <property type="match status" value="1"/>
</dbReference>
<feature type="repeat" description="WD" evidence="3">
    <location>
        <begin position="41"/>
        <end position="72"/>
    </location>
</feature>
<dbReference type="AlphaFoldDB" id="A0A183AL02"/>
<dbReference type="InterPro" id="IPR001680">
    <property type="entry name" value="WD40_rpt"/>
</dbReference>
<keyword evidence="5" id="KW-1185">Reference proteome</keyword>
<keyword evidence="2" id="KW-0677">Repeat</keyword>
<dbReference type="PANTHER" id="PTHR19857:SF8">
    <property type="entry name" value="ANGIO-ASSOCIATED MIGRATORY CELL PROTEIN"/>
    <property type="match status" value="1"/>
</dbReference>